<feature type="signal peptide" evidence="1">
    <location>
        <begin position="1"/>
        <end position="30"/>
    </location>
</feature>
<accession>A0A9W5R607</accession>
<gene>
    <name evidence="2" type="ORF">IKC_05750</name>
</gene>
<evidence type="ECO:0000256" key="1">
    <source>
        <dbReference type="SAM" id="SignalP"/>
    </source>
</evidence>
<dbReference type="AlphaFoldDB" id="A0A9W5R607"/>
<proteinExistence type="predicted"/>
<sequence length="200" mass="21916">MKKSKNKLLTATALAATLAIAAVPTTSVFAAEQESPIQNEEANHVFSQKFMNQLKQLSNSPFEMHNLDLAVQAALVGPEVKKLSVFDHEFNVKPAYISKVGDKTLVNGQISHHLSFRPDDQLYYRFVKENGEIKDLEIKIDRGGWTKIAAPIGAILAAYNGLPIKPDLLEKIGQQLGGVIDGKWEYAAEAIVAAIGLYVE</sequence>
<evidence type="ECO:0000313" key="2">
    <source>
        <dbReference type="EMBL" id="EOQ10167.1"/>
    </source>
</evidence>
<keyword evidence="1" id="KW-0732">Signal</keyword>
<protein>
    <recommendedName>
        <fullName evidence="4">Methyltransferase</fullName>
    </recommendedName>
</protein>
<evidence type="ECO:0008006" key="4">
    <source>
        <dbReference type="Google" id="ProtNLM"/>
    </source>
</evidence>
<reference evidence="2 3" key="1">
    <citation type="submission" date="2012-12" db="EMBL/GenBank/DDBJ databases">
        <title>The Genome Sequence of Bacillus cereus VD184.</title>
        <authorList>
            <consortium name="The Broad Institute Genome Sequencing Platform"/>
            <consortium name="The Broad Institute Genome Sequencing Center for Infectious Disease"/>
            <person name="Feldgarden M."/>
            <person name="Van der Auwera G.A."/>
            <person name="Mahillon J."/>
            <person name="Duprez V."/>
            <person name="Timmery S."/>
            <person name="Mattelet C."/>
            <person name="Dierick K."/>
            <person name="Sun M."/>
            <person name="Yu Z."/>
            <person name="Zhu L."/>
            <person name="Hu X."/>
            <person name="Shank E.B."/>
            <person name="Swiecicka I."/>
            <person name="Hansen B.M."/>
            <person name="Andrup L."/>
            <person name="Walker B."/>
            <person name="Young S.K."/>
            <person name="Zeng Q."/>
            <person name="Gargeya S."/>
            <person name="Fitzgerald M."/>
            <person name="Haas B."/>
            <person name="Abouelleil A."/>
            <person name="Alvarado L."/>
            <person name="Arachchi H.M."/>
            <person name="Berlin A.M."/>
            <person name="Chapman S.B."/>
            <person name="Dewar J."/>
            <person name="Goldberg J."/>
            <person name="Griggs A."/>
            <person name="Gujja S."/>
            <person name="Hansen M."/>
            <person name="Howarth C."/>
            <person name="Imamovic A."/>
            <person name="Larimer J."/>
            <person name="McCowan C."/>
            <person name="Murphy C."/>
            <person name="Neiman D."/>
            <person name="Pearson M."/>
            <person name="Priest M."/>
            <person name="Roberts A."/>
            <person name="Saif S."/>
            <person name="Shea T."/>
            <person name="Sisk P."/>
            <person name="Sykes S."/>
            <person name="Wortman J."/>
            <person name="Nusbaum C."/>
            <person name="Birren B."/>
        </authorList>
    </citation>
    <scope>NUCLEOTIDE SEQUENCE [LARGE SCALE GENOMIC DNA]</scope>
    <source>
        <strain evidence="2 3">VD184</strain>
    </source>
</reference>
<name>A0A9W5R607_BACCE</name>
<dbReference type="EMBL" id="AHFK01000049">
    <property type="protein sequence ID" value="EOQ10167.1"/>
    <property type="molecule type" value="Genomic_DNA"/>
</dbReference>
<evidence type="ECO:0000313" key="3">
    <source>
        <dbReference type="Proteomes" id="UP000014028"/>
    </source>
</evidence>
<comment type="caution">
    <text evidence="2">The sequence shown here is derived from an EMBL/GenBank/DDBJ whole genome shotgun (WGS) entry which is preliminary data.</text>
</comment>
<organism evidence="2 3">
    <name type="scientific">Bacillus cereus VD184</name>
    <dbReference type="NCBI Taxonomy" id="1053242"/>
    <lineage>
        <taxon>Bacteria</taxon>
        <taxon>Bacillati</taxon>
        <taxon>Bacillota</taxon>
        <taxon>Bacilli</taxon>
        <taxon>Bacillales</taxon>
        <taxon>Bacillaceae</taxon>
        <taxon>Bacillus</taxon>
        <taxon>Bacillus cereus group</taxon>
    </lineage>
</organism>
<dbReference type="Proteomes" id="UP000014028">
    <property type="component" value="Unassembled WGS sequence"/>
</dbReference>
<feature type="chain" id="PRO_5040828195" description="Methyltransferase" evidence="1">
    <location>
        <begin position="31"/>
        <end position="200"/>
    </location>
</feature>
<dbReference type="RefSeq" id="WP_016122948.1">
    <property type="nucleotide sequence ID" value="NZ_KB976831.1"/>
</dbReference>